<dbReference type="PANTHER" id="PTHR35337:SF1">
    <property type="entry name" value="SLR1478 PROTEIN"/>
    <property type="match status" value="1"/>
</dbReference>
<dbReference type="Proteomes" id="UP000034048">
    <property type="component" value="Unassembled WGS sequence"/>
</dbReference>
<accession>A0A0G0RM09</accession>
<comment type="caution">
    <text evidence="2">The sequence shown here is derived from an EMBL/GenBank/DDBJ whole genome shotgun (WGS) entry which is preliminary data.</text>
</comment>
<dbReference type="PANTHER" id="PTHR35337">
    <property type="entry name" value="SLR1478 PROTEIN"/>
    <property type="match status" value="1"/>
</dbReference>
<evidence type="ECO:0008006" key="4">
    <source>
        <dbReference type="Google" id="ProtNLM"/>
    </source>
</evidence>
<dbReference type="AlphaFoldDB" id="A0A0G0RM09"/>
<feature type="transmembrane region" description="Helical" evidence="1">
    <location>
        <begin position="230"/>
        <end position="248"/>
    </location>
</feature>
<feature type="transmembrane region" description="Helical" evidence="1">
    <location>
        <begin position="44"/>
        <end position="62"/>
    </location>
</feature>
<reference evidence="2 3" key="1">
    <citation type="journal article" date="2015" name="Nature">
        <title>rRNA introns, odd ribosomes, and small enigmatic genomes across a large radiation of phyla.</title>
        <authorList>
            <person name="Brown C.T."/>
            <person name="Hug L.A."/>
            <person name="Thomas B.C."/>
            <person name="Sharon I."/>
            <person name="Castelle C.J."/>
            <person name="Singh A."/>
            <person name="Wilkins M.J."/>
            <person name="Williams K.H."/>
            <person name="Banfield J.F."/>
        </authorList>
    </citation>
    <scope>NUCLEOTIDE SEQUENCE [LARGE SCALE GENOMIC DNA]</scope>
</reference>
<dbReference type="Pfam" id="PF01944">
    <property type="entry name" value="SpoIIM"/>
    <property type="match status" value="1"/>
</dbReference>
<keyword evidence="1" id="KW-0812">Transmembrane</keyword>
<keyword evidence="1" id="KW-1133">Transmembrane helix</keyword>
<evidence type="ECO:0000313" key="2">
    <source>
        <dbReference type="EMBL" id="KKR14632.1"/>
    </source>
</evidence>
<feature type="transmembrane region" description="Helical" evidence="1">
    <location>
        <begin position="18"/>
        <end position="38"/>
    </location>
</feature>
<dbReference type="InterPro" id="IPR002798">
    <property type="entry name" value="SpoIIM-like"/>
</dbReference>
<evidence type="ECO:0000256" key="1">
    <source>
        <dbReference type="SAM" id="Phobius"/>
    </source>
</evidence>
<sequence length="291" mass="32061">MVLESLISPEKAENKPGLLVLLGFLYTSIAMLLSYMIFKQYSSMFMVFLATVVSVPLMYKLIKMEEQKDLTDQPEVMLLKEHWKALSAFMYLFFGATLCFAFWYVVLPSPTISLLFDSQTSTIISINGRTTELTGGTTGFATNPFNILSKIFFNNVKVLLFTIVFSFLYGAGALFILLWNASVIGTAIGNFIRSNLASLATNLGGIGLGNYLSVISIGLFKYVIHGVPEILAYFVGALAGGIISVAIINHDVETRKFEHVLLDSADLLMLALVITFVAAILEVYVTPMFFA</sequence>
<keyword evidence="1" id="KW-0472">Membrane</keyword>
<feature type="transmembrane region" description="Helical" evidence="1">
    <location>
        <begin position="158"/>
        <end position="179"/>
    </location>
</feature>
<feature type="transmembrane region" description="Helical" evidence="1">
    <location>
        <begin position="260"/>
        <end position="281"/>
    </location>
</feature>
<feature type="non-terminal residue" evidence="2">
    <location>
        <position position="291"/>
    </location>
</feature>
<evidence type="ECO:0000313" key="3">
    <source>
        <dbReference type="Proteomes" id="UP000034048"/>
    </source>
</evidence>
<gene>
    <name evidence="2" type="ORF">UT42_C0022G0007</name>
</gene>
<dbReference type="EMBL" id="LBWS01000022">
    <property type="protein sequence ID" value="KKR14632.1"/>
    <property type="molecule type" value="Genomic_DNA"/>
</dbReference>
<feature type="transmembrane region" description="Helical" evidence="1">
    <location>
        <begin position="83"/>
        <end position="106"/>
    </location>
</feature>
<proteinExistence type="predicted"/>
<organism evidence="2 3">
    <name type="scientific">Candidatus Falkowbacteria bacterium GW2011_GWA2_39_24</name>
    <dbReference type="NCBI Taxonomy" id="1618634"/>
    <lineage>
        <taxon>Bacteria</taxon>
        <taxon>Candidatus Falkowiibacteriota</taxon>
    </lineage>
</organism>
<name>A0A0G0RM09_9BACT</name>
<feature type="transmembrane region" description="Helical" evidence="1">
    <location>
        <begin position="199"/>
        <end position="224"/>
    </location>
</feature>
<protein>
    <recommendedName>
        <fullName evidence="4">Stage II sporulation protein M</fullName>
    </recommendedName>
</protein>